<dbReference type="InterPro" id="IPR036249">
    <property type="entry name" value="Thioredoxin-like_sf"/>
</dbReference>
<dbReference type="CDD" id="cd02980">
    <property type="entry name" value="TRX_Fd_family"/>
    <property type="match status" value="1"/>
</dbReference>
<dbReference type="RefSeq" id="WP_273669399.1">
    <property type="nucleotide sequence ID" value="NZ_JAQQXR010000001.1"/>
</dbReference>
<name>A0ABT5JVJ9_9BURK</name>
<reference evidence="1 2" key="1">
    <citation type="submission" date="2022-10" db="EMBL/GenBank/DDBJ databases">
        <title>Janthinobacterium sp. hw3 Genome sequencing.</title>
        <authorList>
            <person name="Park S."/>
        </authorList>
    </citation>
    <scope>NUCLEOTIDE SEQUENCE [LARGE SCALE GENOMIC DNA]</scope>
    <source>
        <strain evidence="2">hw3</strain>
    </source>
</reference>
<evidence type="ECO:0000313" key="1">
    <source>
        <dbReference type="EMBL" id="MDC8756767.1"/>
    </source>
</evidence>
<proteinExistence type="predicted"/>
<dbReference type="Proteomes" id="UP001221208">
    <property type="component" value="Unassembled WGS sequence"/>
</dbReference>
<comment type="caution">
    <text evidence="1">The sequence shown here is derived from an EMBL/GenBank/DDBJ whole genome shotgun (WGS) entry which is preliminary data.</text>
</comment>
<protein>
    <submittedName>
        <fullName evidence="1">Ferredoxin</fullName>
    </submittedName>
</protein>
<sequence length="112" mass="12712">MRTHNRHVFMCVGPRCTENGLQAQAMFELMGEKIDARPELTVKRTRTHCMVACRNNGPILVVYPEGVWYNRVDEAAVERIVTEHLVGGKEVSDLIFHRLGEGDTCTLDKQDV</sequence>
<accession>A0ABT5JVJ9</accession>
<keyword evidence="2" id="KW-1185">Reference proteome</keyword>
<evidence type="ECO:0000313" key="2">
    <source>
        <dbReference type="Proteomes" id="UP001221208"/>
    </source>
</evidence>
<organism evidence="1 2">
    <name type="scientific">Janthinobacterium fluminis</name>
    <dbReference type="NCBI Taxonomy" id="2987524"/>
    <lineage>
        <taxon>Bacteria</taxon>
        <taxon>Pseudomonadati</taxon>
        <taxon>Pseudomonadota</taxon>
        <taxon>Betaproteobacteria</taxon>
        <taxon>Burkholderiales</taxon>
        <taxon>Oxalobacteraceae</taxon>
        <taxon>Janthinobacterium</taxon>
    </lineage>
</organism>
<gene>
    <name evidence="1" type="ORF">OIK44_04105</name>
</gene>
<dbReference type="EMBL" id="JAQQXR010000001">
    <property type="protein sequence ID" value="MDC8756767.1"/>
    <property type="molecule type" value="Genomic_DNA"/>
</dbReference>
<dbReference type="Gene3D" id="3.40.30.10">
    <property type="entry name" value="Glutaredoxin"/>
    <property type="match status" value="1"/>
</dbReference>
<dbReference type="SUPFAM" id="SSF52833">
    <property type="entry name" value="Thioredoxin-like"/>
    <property type="match status" value="1"/>
</dbReference>